<protein>
    <submittedName>
        <fullName evidence="1">Uncharacterized protein</fullName>
    </submittedName>
</protein>
<sequence>MPNKPMHFVTITGMKKIIILFGLLCHILFAAAQTDIEPNPTAYPESDLAIGSATEMANHLRTEYGIAKSVYLTQIAQQLSQSFASTEQLQQQWQQALATEIIEPNHFTQINTHALMAQTLIQYTNGMSLNRWRLVDLPLTPEFRALNDPYVSSRTFQTWLNLNYHWQQILANGGKNNMAQWLNWFTMEAAQNSDQTAVNNSLNLLLAEWNKTAIGDLDQLTAMAEKIGYFDPLATALMRQQLHLINEQSLALAYDWIEIYQLLELSGDLLTAKEQQQLSKLVVKASTYWANSEDEVNTINEPLFGLINELLTTLPEKFKNPDHFNIQLNQQILTLITGIKKPNTYFVHPLREEIQENLEVCLNLSVQQNPEPPVPIALNQFESCLTDFIEWGTTLASSGNLSGNLIKLDNPSSINRALDLPSVQIINNLSMQAAAEISCQQQLVPQVNLLEWLLAAETVAWFHDRWPGLMAAHLKDQQIEQLIDAGTQLYQYPACMTDADPLLSQFNGLKDKWERLKQEIVIHVSQYQNAELSPNSDVNLFKSIDQQTNYIAENFMVSPCDATLSCGALVTLEPSNELLNLFPNHLKLAEQFGLGQLEICYDQVQWEHRKTTPTHLDNNKIANFEGQLSIQLNGRFRGESVFTKSLLSEQRHIYLFGENNQETLDTSCPLPIIGKQINTSLDRGTFGLLPNRLTFLAAQKVDINAVMRSNWSQWQTQLNAQPNEFSYFNEMNEVKTALNDAFLQKVNELQQQIYRKLITNNQSKTTDSALSKAAFEYTTHRKLLSHMTMGLYPQLYSSRSTLQAAISGNNRLVDMTFFREAFENQTNVADMIDNGDANFNLHQETWGAVDQVESLIHNTLDQLQQILNFVIPENTHPEAQ</sequence>
<dbReference type="AlphaFoldDB" id="A0A3B0WB16"/>
<accession>A0A3B0WB16</accession>
<dbReference type="EMBL" id="UOFA01000408">
    <property type="protein sequence ID" value="VAW48412.1"/>
    <property type="molecule type" value="Genomic_DNA"/>
</dbReference>
<organism evidence="1">
    <name type="scientific">hydrothermal vent metagenome</name>
    <dbReference type="NCBI Taxonomy" id="652676"/>
    <lineage>
        <taxon>unclassified sequences</taxon>
        <taxon>metagenomes</taxon>
        <taxon>ecological metagenomes</taxon>
    </lineage>
</organism>
<name>A0A3B0WB16_9ZZZZ</name>
<reference evidence="1" key="1">
    <citation type="submission" date="2018-06" db="EMBL/GenBank/DDBJ databases">
        <authorList>
            <person name="Zhirakovskaya E."/>
        </authorList>
    </citation>
    <scope>NUCLEOTIDE SEQUENCE</scope>
</reference>
<proteinExistence type="predicted"/>
<evidence type="ECO:0000313" key="1">
    <source>
        <dbReference type="EMBL" id="VAW48412.1"/>
    </source>
</evidence>
<gene>
    <name evidence="1" type="ORF">MNBD_GAMMA02-866</name>
</gene>